<keyword evidence="1" id="KW-0378">Hydrolase</keyword>
<dbReference type="EMBL" id="FIZP01000006">
    <property type="protein sequence ID" value="CZE48170.1"/>
    <property type="molecule type" value="Genomic_DNA"/>
</dbReference>
<dbReference type="RefSeq" id="WP_075494647.1">
    <property type="nucleotide sequence ID" value="NZ_CP053844.1"/>
</dbReference>
<dbReference type="PANTHER" id="PTHR20935:SF1">
    <property type="entry name" value="SLL1549 PROTEIN"/>
    <property type="match status" value="1"/>
</dbReference>
<dbReference type="AlphaFoldDB" id="A0A128ERJ5"/>
<organism evidence="3 4">
    <name type="scientific">Campylobacter geochelonis</name>
    <dbReference type="NCBI Taxonomy" id="1780362"/>
    <lineage>
        <taxon>Bacteria</taxon>
        <taxon>Pseudomonadati</taxon>
        <taxon>Campylobacterota</taxon>
        <taxon>Epsilonproteobacteria</taxon>
        <taxon>Campylobacterales</taxon>
        <taxon>Campylobacteraceae</taxon>
        <taxon>Campylobacter</taxon>
    </lineage>
</organism>
<proteinExistence type="predicted"/>
<dbReference type="Gene3D" id="3.40.50.1240">
    <property type="entry name" value="Phosphoglycerate mutase-like"/>
    <property type="match status" value="1"/>
</dbReference>
<dbReference type="Proteomes" id="UP000069632">
    <property type="component" value="Unassembled WGS sequence"/>
</dbReference>
<reference evidence="3 4" key="1">
    <citation type="submission" date="2016-02" db="EMBL/GenBank/DDBJ databases">
        <authorList>
            <consortium name="Pathogen Informatics"/>
        </authorList>
    </citation>
    <scope>NUCLEOTIDE SEQUENCE [LARGE SCALE GENOMIC DNA]</scope>
    <source>
        <strain evidence="3 4">RC20</strain>
    </source>
</reference>
<sequence>MKKIYFIRHAKAKKEGESDFVRKLSERGKTDALLAAKLLKKQKILPDIIYTSAAKRALSTAKIISKELGFKNNLVELDELYLMTSGGLFGFIKDLDDENESVFVIGHNPTITEICEILSDSAIGHIPTCGIFGIEFDVEEFSQIKEHMGRVLMFEYPKKIEL</sequence>
<evidence type="ECO:0000313" key="4">
    <source>
        <dbReference type="Proteomes" id="UP000069632"/>
    </source>
</evidence>
<evidence type="ECO:0000256" key="2">
    <source>
        <dbReference type="PIRSR" id="PIRSR613078-2"/>
    </source>
</evidence>
<keyword evidence="4" id="KW-1185">Reference proteome</keyword>
<evidence type="ECO:0000313" key="3">
    <source>
        <dbReference type="EMBL" id="CZE48170.1"/>
    </source>
</evidence>
<accession>A0A128ERJ5</accession>
<evidence type="ECO:0000256" key="1">
    <source>
        <dbReference type="ARBA" id="ARBA00022801"/>
    </source>
</evidence>
<dbReference type="GO" id="GO:0016787">
    <property type="term" value="F:hydrolase activity"/>
    <property type="evidence" value="ECO:0007669"/>
    <property type="project" value="UniProtKB-KW"/>
</dbReference>
<protein>
    <submittedName>
        <fullName evidence="3">Phosphohistidine phosphatase SixA</fullName>
    </submittedName>
</protein>
<name>A0A128ERJ5_9BACT</name>
<feature type="binding site" evidence="2">
    <location>
        <position position="56"/>
    </location>
    <ligand>
        <name>substrate</name>
    </ligand>
</feature>
<dbReference type="CDD" id="cd07067">
    <property type="entry name" value="HP_PGM_like"/>
    <property type="match status" value="1"/>
</dbReference>
<dbReference type="PANTHER" id="PTHR20935">
    <property type="entry name" value="PHOSPHOGLYCERATE MUTASE-RELATED"/>
    <property type="match status" value="1"/>
</dbReference>
<dbReference type="Pfam" id="PF00300">
    <property type="entry name" value="His_Phos_1"/>
    <property type="match status" value="1"/>
</dbReference>
<gene>
    <name evidence="3" type="ORF">ERS672216_01266</name>
</gene>
<dbReference type="InterPro" id="IPR029033">
    <property type="entry name" value="His_PPase_superfam"/>
</dbReference>
<dbReference type="OrthoDB" id="9810154at2"/>
<dbReference type="SUPFAM" id="SSF53254">
    <property type="entry name" value="Phosphoglycerate mutase-like"/>
    <property type="match status" value="1"/>
</dbReference>
<dbReference type="InterPro" id="IPR013078">
    <property type="entry name" value="His_Pase_superF_clade-1"/>
</dbReference>
<dbReference type="InterPro" id="IPR051021">
    <property type="entry name" value="Mito_Ser/Thr_phosphatase"/>
</dbReference>